<dbReference type="Ensembl" id="ENSNPET00000007862.1">
    <property type="protein sequence ID" value="ENSNPEP00000007667.1"/>
    <property type="gene ID" value="ENSNPEG00000005743.1"/>
</dbReference>
<accession>A0A8C6Z3V8</accession>
<evidence type="ECO:0000313" key="3">
    <source>
        <dbReference type="Proteomes" id="UP000694420"/>
    </source>
</evidence>
<keyword evidence="3" id="KW-1185">Reference proteome</keyword>
<protein>
    <submittedName>
        <fullName evidence="2">Uncharacterized protein</fullName>
    </submittedName>
</protein>
<feature type="region of interest" description="Disordered" evidence="1">
    <location>
        <begin position="1"/>
        <end position="49"/>
    </location>
</feature>
<reference evidence="2" key="1">
    <citation type="submission" date="2025-08" db="UniProtKB">
        <authorList>
            <consortium name="Ensembl"/>
        </authorList>
    </citation>
    <scope>IDENTIFICATION</scope>
</reference>
<reference evidence="2" key="2">
    <citation type="submission" date="2025-09" db="UniProtKB">
        <authorList>
            <consortium name="Ensembl"/>
        </authorList>
    </citation>
    <scope>IDENTIFICATION</scope>
</reference>
<name>A0A8C6Z3V8_NOTPE</name>
<dbReference type="Proteomes" id="UP000694420">
    <property type="component" value="Unplaced"/>
</dbReference>
<evidence type="ECO:0000313" key="2">
    <source>
        <dbReference type="Ensembl" id="ENSNPEP00000007667.1"/>
    </source>
</evidence>
<dbReference type="AlphaFoldDB" id="A0A8C6Z3V8"/>
<proteinExistence type="predicted"/>
<organism evidence="2 3">
    <name type="scientific">Nothoprocta perdicaria</name>
    <name type="common">Chilean tinamou</name>
    <name type="synonym">Crypturus perdicarius</name>
    <dbReference type="NCBI Taxonomy" id="30464"/>
    <lineage>
        <taxon>Eukaryota</taxon>
        <taxon>Metazoa</taxon>
        <taxon>Chordata</taxon>
        <taxon>Craniata</taxon>
        <taxon>Vertebrata</taxon>
        <taxon>Euteleostomi</taxon>
        <taxon>Archelosauria</taxon>
        <taxon>Archosauria</taxon>
        <taxon>Dinosauria</taxon>
        <taxon>Saurischia</taxon>
        <taxon>Theropoda</taxon>
        <taxon>Coelurosauria</taxon>
        <taxon>Aves</taxon>
        <taxon>Palaeognathae</taxon>
        <taxon>Tinamiformes</taxon>
        <taxon>Tinamidae</taxon>
        <taxon>Nothoprocta</taxon>
    </lineage>
</organism>
<sequence length="119" mass="12195">NRRQRGSSWKEGKLVPRGLQALHRPPPSVQGSPSNAETAPAAPGRPQGPWRVLAAREPALPGALLPLPAPRAAAVAAPGAPMGASAAAERLWAAKADCAPGLALGAAARREKSHRIDCI</sequence>
<evidence type="ECO:0000256" key="1">
    <source>
        <dbReference type="SAM" id="MobiDB-lite"/>
    </source>
</evidence>